<dbReference type="InterPro" id="IPR013033">
    <property type="entry name" value="MinC"/>
</dbReference>
<evidence type="ECO:0000256" key="5">
    <source>
        <dbReference type="ARBA" id="ARBA00046874"/>
    </source>
</evidence>
<evidence type="ECO:0000256" key="2">
    <source>
        <dbReference type="ARBA" id="ARBA00022618"/>
    </source>
</evidence>
<dbReference type="InterPro" id="IPR036145">
    <property type="entry name" value="MinC_C_sf"/>
</dbReference>
<dbReference type="SUPFAM" id="SSF63848">
    <property type="entry name" value="Cell-division inhibitor MinC, C-terminal domain"/>
    <property type="match status" value="1"/>
</dbReference>
<evidence type="ECO:0000259" key="7">
    <source>
        <dbReference type="Pfam" id="PF03775"/>
    </source>
</evidence>
<dbReference type="Gene3D" id="3.30.160.540">
    <property type="match status" value="1"/>
</dbReference>
<dbReference type="PANTHER" id="PTHR34108">
    <property type="entry name" value="SEPTUM SITE-DETERMINING PROTEIN MINC"/>
    <property type="match status" value="1"/>
</dbReference>
<comment type="function">
    <text evidence="6">Cell division inhibitor that blocks the formation of polar Z ring septums. Rapidly oscillates between the poles of the cell to destabilize FtsZ filaments that have formed before they mature into polar Z rings. Prevents FtsZ polymerization.</text>
</comment>
<reference evidence="9 10" key="1">
    <citation type="submission" date="2023-07" db="EMBL/GenBank/DDBJ databases">
        <title>Genomic Encyclopedia of Type Strains, Phase IV (KMG-IV): sequencing the most valuable type-strain genomes for metagenomic binning, comparative biology and taxonomic classification.</title>
        <authorList>
            <person name="Goeker M."/>
        </authorList>
    </citation>
    <scope>NUCLEOTIDE SEQUENCE [LARGE SCALE GENOMIC DNA]</scope>
    <source>
        <strain evidence="9 10">DSM 1400</strain>
    </source>
</reference>
<evidence type="ECO:0000256" key="3">
    <source>
        <dbReference type="ARBA" id="ARBA00023210"/>
    </source>
</evidence>
<dbReference type="HAMAP" id="MF_00267">
    <property type="entry name" value="MinC"/>
    <property type="match status" value="1"/>
</dbReference>
<feature type="domain" description="Septum site-determining protein MinC N-terminal" evidence="8">
    <location>
        <begin position="6"/>
        <end position="79"/>
    </location>
</feature>
<dbReference type="Pfam" id="PF22642">
    <property type="entry name" value="MinC_N_1"/>
    <property type="match status" value="1"/>
</dbReference>
<dbReference type="Gene3D" id="2.160.20.70">
    <property type="match status" value="1"/>
</dbReference>
<dbReference type="EMBL" id="JAUSWN010000009">
    <property type="protein sequence ID" value="MDQ0479513.1"/>
    <property type="molecule type" value="Genomic_DNA"/>
</dbReference>
<keyword evidence="4 6" id="KW-0131">Cell cycle</keyword>
<feature type="domain" description="Septum formation inhibitor MinC C-terminal" evidence="7">
    <location>
        <begin position="104"/>
        <end position="202"/>
    </location>
</feature>
<comment type="subunit">
    <text evidence="5 6">Interacts with MinD and FtsZ.</text>
</comment>
<protein>
    <recommendedName>
        <fullName evidence="6">Probable septum site-determining protein MinC</fullName>
    </recommendedName>
</protein>
<evidence type="ECO:0000259" key="8">
    <source>
        <dbReference type="Pfam" id="PF22642"/>
    </source>
</evidence>
<dbReference type="Pfam" id="PF03775">
    <property type="entry name" value="MinC_C"/>
    <property type="match status" value="1"/>
</dbReference>
<evidence type="ECO:0000256" key="6">
    <source>
        <dbReference type="HAMAP-Rule" id="MF_00267"/>
    </source>
</evidence>
<gene>
    <name evidence="6" type="primary">minC</name>
    <name evidence="9" type="ORF">QOZ93_001254</name>
</gene>
<name>A0ABU0JTQ0_HATLI</name>
<dbReference type="InterPro" id="IPR005526">
    <property type="entry name" value="Septum_form_inhib_MinC_C"/>
</dbReference>
<dbReference type="Proteomes" id="UP001224418">
    <property type="component" value="Unassembled WGS sequence"/>
</dbReference>
<dbReference type="NCBIfam" id="NF001775">
    <property type="entry name" value="PRK00513.1-6"/>
    <property type="match status" value="1"/>
</dbReference>
<dbReference type="NCBIfam" id="TIGR01222">
    <property type="entry name" value="minC"/>
    <property type="match status" value="1"/>
</dbReference>
<evidence type="ECO:0000313" key="9">
    <source>
        <dbReference type="EMBL" id="MDQ0479513.1"/>
    </source>
</evidence>
<accession>A0ABU0JTQ0</accession>
<sequence length="210" mass="23649">MVKSNIVLKGNREGLSVIINMNAFNDFEEMTESLLKKLSKGKKFYKGSTVKIVTDLRYIDNKNIRKLKDILFEEFLIKDCIFEDAEEDKDEIFNGVVEGRTKFLKKTIRSGQIINYQGNLVVVGDIHPGAEIYAAGNIIVLGTLKGMVHAGFTGNDKAFIAALRLQPQILQIANIVTRAPEDDEKPSYPEIAKVKNNNIIVEPYLPNKYL</sequence>
<keyword evidence="10" id="KW-1185">Reference proteome</keyword>
<dbReference type="InterPro" id="IPR016098">
    <property type="entry name" value="CAP/MinC_C"/>
</dbReference>
<keyword evidence="3 6" id="KW-0717">Septation</keyword>
<evidence type="ECO:0000313" key="10">
    <source>
        <dbReference type="Proteomes" id="UP001224418"/>
    </source>
</evidence>
<dbReference type="InterPro" id="IPR055219">
    <property type="entry name" value="MinC_N_1"/>
</dbReference>
<organism evidence="9 10">
    <name type="scientific">Hathewaya limosa</name>
    <name type="common">Clostridium limosum</name>
    <dbReference type="NCBI Taxonomy" id="1536"/>
    <lineage>
        <taxon>Bacteria</taxon>
        <taxon>Bacillati</taxon>
        <taxon>Bacillota</taxon>
        <taxon>Clostridia</taxon>
        <taxon>Eubacteriales</taxon>
        <taxon>Clostridiaceae</taxon>
        <taxon>Hathewaya</taxon>
    </lineage>
</organism>
<dbReference type="RefSeq" id="WP_111943000.1">
    <property type="nucleotide sequence ID" value="NZ_BAAACJ010000033.1"/>
</dbReference>
<evidence type="ECO:0000256" key="4">
    <source>
        <dbReference type="ARBA" id="ARBA00023306"/>
    </source>
</evidence>
<comment type="similarity">
    <text evidence="1 6">Belongs to the MinC family.</text>
</comment>
<keyword evidence="2 6" id="KW-0132">Cell division</keyword>
<evidence type="ECO:0000256" key="1">
    <source>
        <dbReference type="ARBA" id="ARBA00006291"/>
    </source>
</evidence>
<dbReference type="PANTHER" id="PTHR34108:SF1">
    <property type="entry name" value="SEPTUM SITE-DETERMINING PROTEIN MINC"/>
    <property type="match status" value="1"/>
</dbReference>
<comment type="caution">
    <text evidence="9">The sequence shown here is derived from an EMBL/GenBank/DDBJ whole genome shotgun (WGS) entry which is preliminary data.</text>
</comment>
<proteinExistence type="inferred from homology"/>